<evidence type="ECO:0000313" key="2">
    <source>
        <dbReference type="EMBL" id="KAK8403915.1"/>
    </source>
</evidence>
<sequence length="76" mass="8619">MRRSPPALDPSQLTLGSYQSFQRLHFATLLGEHLDVTRTSKPNQEVTPRDKRWVVRREAIPPPPPPQPPPPPHPAE</sequence>
<gene>
    <name evidence="2" type="ORF">O3P69_000164</name>
</gene>
<comment type="caution">
    <text evidence="2">The sequence shown here is derived from an EMBL/GenBank/DDBJ whole genome shotgun (WGS) entry which is preliminary data.</text>
</comment>
<dbReference type="EMBL" id="JARAKH010000005">
    <property type="protein sequence ID" value="KAK8403915.1"/>
    <property type="molecule type" value="Genomic_DNA"/>
</dbReference>
<accession>A0AAW0UV39</accession>
<dbReference type="Proteomes" id="UP001487740">
    <property type="component" value="Unassembled WGS sequence"/>
</dbReference>
<evidence type="ECO:0000313" key="3">
    <source>
        <dbReference type="Proteomes" id="UP001487740"/>
    </source>
</evidence>
<feature type="region of interest" description="Disordered" evidence="1">
    <location>
        <begin position="39"/>
        <end position="76"/>
    </location>
</feature>
<organism evidence="2 3">
    <name type="scientific">Scylla paramamosain</name>
    <name type="common">Mud crab</name>
    <dbReference type="NCBI Taxonomy" id="85552"/>
    <lineage>
        <taxon>Eukaryota</taxon>
        <taxon>Metazoa</taxon>
        <taxon>Ecdysozoa</taxon>
        <taxon>Arthropoda</taxon>
        <taxon>Crustacea</taxon>
        <taxon>Multicrustacea</taxon>
        <taxon>Malacostraca</taxon>
        <taxon>Eumalacostraca</taxon>
        <taxon>Eucarida</taxon>
        <taxon>Decapoda</taxon>
        <taxon>Pleocyemata</taxon>
        <taxon>Brachyura</taxon>
        <taxon>Eubrachyura</taxon>
        <taxon>Portunoidea</taxon>
        <taxon>Portunidae</taxon>
        <taxon>Portuninae</taxon>
        <taxon>Scylla</taxon>
    </lineage>
</organism>
<dbReference type="AlphaFoldDB" id="A0AAW0UV39"/>
<protein>
    <submittedName>
        <fullName evidence="2">Uncharacterized protein</fullName>
    </submittedName>
</protein>
<keyword evidence="3" id="KW-1185">Reference proteome</keyword>
<name>A0AAW0UV39_SCYPA</name>
<evidence type="ECO:0000256" key="1">
    <source>
        <dbReference type="SAM" id="MobiDB-lite"/>
    </source>
</evidence>
<feature type="compositionally biased region" description="Basic and acidic residues" evidence="1">
    <location>
        <begin position="47"/>
        <end position="59"/>
    </location>
</feature>
<proteinExistence type="predicted"/>
<feature type="compositionally biased region" description="Pro residues" evidence="1">
    <location>
        <begin position="60"/>
        <end position="76"/>
    </location>
</feature>
<reference evidence="2 3" key="1">
    <citation type="submission" date="2023-03" db="EMBL/GenBank/DDBJ databases">
        <title>High-quality genome of Scylla paramamosain provides insights in environmental adaptation.</title>
        <authorList>
            <person name="Zhang L."/>
        </authorList>
    </citation>
    <scope>NUCLEOTIDE SEQUENCE [LARGE SCALE GENOMIC DNA]</scope>
    <source>
        <strain evidence="2">LZ_2023a</strain>
        <tissue evidence="2">Muscle</tissue>
    </source>
</reference>